<sequence>MRTSIPPLPDAGPTAASSPLSVKQAFRFAPTDQGHIDQLLVWAELPIGANVLDLGAGNGCVAARMRARRPDLSFCLVDQDRRALDAAGSTWRTHCADICNIPEPNGSFDALLCCYAMGYVPTADFFREAARVARRGAVVFIVDMVPLDGTLDSLSLFGYAIRGRTNVESHAASAGLKLDFYLEPTDDRSWGEAQFPGYFHILFGEVRPAIWRFTLP</sequence>
<name>A0ABZ2Q0C9_9BURK</name>
<dbReference type="Gene3D" id="3.40.50.150">
    <property type="entry name" value="Vaccinia Virus protein VP39"/>
    <property type="match status" value="1"/>
</dbReference>
<keyword evidence="2" id="KW-0489">Methyltransferase</keyword>
<proteinExistence type="predicted"/>
<dbReference type="SUPFAM" id="SSF53335">
    <property type="entry name" value="S-adenosyl-L-methionine-dependent methyltransferases"/>
    <property type="match status" value="1"/>
</dbReference>
<organism evidence="2 3">
    <name type="scientific">Mycetohabitans rhizoxinica</name>
    <dbReference type="NCBI Taxonomy" id="412963"/>
    <lineage>
        <taxon>Bacteria</taxon>
        <taxon>Pseudomonadati</taxon>
        <taxon>Pseudomonadota</taxon>
        <taxon>Betaproteobacteria</taxon>
        <taxon>Burkholderiales</taxon>
        <taxon>Burkholderiaceae</taxon>
        <taxon>Mycetohabitans</taxon>
    </lineage>
</organism>
<dbReference type="RefSeq" id="WP_237071369.1">
    <property type="nucleotide sequence ID" value="NZ_CP062172.1"/>
</dbReference>
<dbReference type="GO" id="GO:0032259">
    <property type="term" value="P:methylation"/>
    <property type="evidence" value="ECO:0007669"/>
    <property type="project" value="UniProtKB-KW"/>
</dbReference>
<evidence type="ECO:0000259" key="1">
    <source>
        <dbReference type="Pfam" id="PF13649"/>
    </source>
</evidence>
<geneLocation type="plasmid" evidence="2 3">
    <name>megaplasmid</name>
</geneLocation>
<dbReference type="InterPro" id="IPR041698">
    <property type="entry name" value="Methyltransf_25"/>
</dbReference>
<reference evidence="2 3" key="1">
    <citation type="submission" date="2020-09" db="EMBL/GenBank/DDBJ databases">
        <title>Genome sequences of Mycetohabitans spp.</title>
        <authorList>
            <person name="Carter M.E."/>
            <person name="Carpenter S.C.D."/>
            <person name="Bogdanove A.J."/>
        </authorList>
    </citation>
    <scope>NUCLEOTIDE SEQUENCE [LARGE SCALE GENOMIC DNA]</scope>
    <source>
        <strain evidence="2 3">B12</strain>
        <plasmid evidence="2 3">megaplasmid</plasmid>
    </source>
</reference>
<accession>A0ABZ2Q0C9</accession>
<dbReference type="CDD" id="cd02440">
    <property type="entry name" value="AdoMet_MTases"/>
    <property type="match status" value="1"/>
</dbReference>
<dbReference type="Proteomes" id="UP001493153">
    <property type="component" value="Plasmid megaplasmid"/>
</dbReference>
<keyword evidence="2" id="KW-0614">Plasmid</keyword>
<keyword evidence="2" id="KW-0808">Transferase</keyword>
<evidence type="ECO:0000313" key="3">
    <source>
        <dbReference type="Proteomes" id="UP001493153"/>
    </source>
</evidence>
<dbReference type="InterPro" id="IPR029063">
    <property type="entry name" value="SAM-dependent_MTases_sf"/>
</dbReference>
<dbReference type="EMBL" id="CP062175">
    <property type="protein sequence ID" value="WXK38129.1"/>
    <property type="molecule type" value="Genomic_DNA"/>
</dbReference>
<dbReference type="GO" id="GO:0008168">
    <property type="term" value="F:methyltransferase activity"/>
    <property type="evidence" value="ECO:0007669"/>
    <property type="project" value="UniProtKB-KW"/>
</dbReference>
<evidence type="ECO:0000313" key="2">
    <source>
        <dbReference type="EMBL" id="WXK38129.1"/>
    </source>
</evidence>
<gene>
    <name evidence="2" type="ORF">IHE29_02060</name>
</gene>
<dbReference type="Pfam" id="PF13649">
    <property type="entry name" value="Methyltransf_25"/>
    <property type="match status" value="1"/>
</dbReference>
<feature type="domain" description="Methyltransferase" evidence="1">
    <location>
        <begin position="51"/>
        <end position="136"/>
    </location>
</feature>
<protein>
    <submittedName>
        <fullName evidence="2">Methyltransferase domain-containing protein</fullName>
    </submittedName>
</protein>
<keyword evidence="3" id="KW-1185">Reference proteome</keyword>